<keyword evidence="4" id="KW-1185">Reference proteome</keyword>
<keyword evidence="1" id="KW-1133">Transmembrane helix</keyword>
<evidence type="ECO:0000256" key="1">
    <source>
        <dbReference type="SAM" id="Phobius"/>
    </source>
</evidence>
<proteinExistence type="predicted"/>
<evidence type="ECO:0000313" key="4">
    <source>
        <dbReference type="Proteomes" id="UP000195918"/>
    </source>
</evidence>
<dbReference type="PANTHER" id="PTHR46211">
    <property type="entry name" value="GLYCEROPHOSPHORYL DIESTER PHOSPHODIESTERASE"/>
    <property type="match status" value="1"/>
</dbReference>
<dbReference type="Gene3D" id="3.20.20.190">
    <property type="entry name" value="Phosphatidylinositol (PI) phosphodiesterase"/>
    <property type="match status" value="1"/>
</dbReference>
<dbReference type="GO" id="GO:0008889">
    <property type="term" value="F:glycerophosphodiester phosphodiesterase activity"/>
    <property type="evidence" value="ECO:0007669"/>
    <property type="project" value="UniProtKB-EC"/>
</dbReference>
<keyword evidence="1" id="KW-0472">Membrane</keyword>
<feature type="domain" description="GP-PDE" evidence="2">
    <location>
        <begin position="340"/>
        <end position="571"/>
    </location>
</feature>
<dbReference type="OrthoDB" id="384721at2"/>
<dbReference type="Pfam" id="PF03009">
    <property type="entry name" value="GDPD"/>
    <property type="match status" value="1"/>
</dbReference>
<feature type="transmembrane region" description="Helical" evidence="1">
    <location>
        <begin position="120"/>
        <end position="138"/>
    </location>
</feature>
<feature type="transmembrane region" description="Helical" evidence="1">
    <location>
        <begin position="312"/>
        <end position="332"/>
    </location>
</feature>
<feature type="transmembrane region" description="Helical" evidence="1">
    <location>
        <begin position="67"/>
        <end position="93"/>
    </location>
</feature>
<dbReference type="InterPro" id="IPR018476">
    <property type="entry name" value="GlyceroP-diester-Pdiesterase_M"/>
</dbReference>
<name>A0A1X6WKN6_9ENTE</name>
<protein>
    <submittedName>
        <fullName evidence="3">Glycerophosphoryl diester phosphodiesterase</fullName>
        <ecNumber evidence="3">3.1.4.46</ecNumber>
    </submittedName>
</protein>
<dbReference type="CDD" id="cd08579">
    <property type="entry name" value="GDPD_memb_like"/>
    <property type="match status" value="1"/>
</dbReference>
<feature type="transmembrane region" description="Helical" evidence="1">
    <location>
        <begin position="220"/>
        <end position="243"/>
    </location>
</feature>
<dbReference type="GO" id="GO:0006629">
    <property type="term" value="P:lipid metabolic process"/>
    <property type="evidence" value="ECO:0007669"/>
    <property type="project" value="InterPro"/>
</dbReference>
<dbReference type="EC" id="3.1.4.46" evidence="3"/>
<dbReference type="RefSeq" id="WP_086950489.1">
    <property type="nucleotide sequence ID" value="NZ_FWFD01000004.1"/>
</dbReference>
<reference evidence="4" key="1">
    <citation type="submission" date="2017-02" db="EMBL/GenBank/DDBJ databases">
        <authorList>
            <person name="Dridi B."/>
        </authorList>
    </citation>
    <scope>NUCLEOTIDE SEQUENCE [LARGE SCALE GENOMIC DNA]</scope>
    <source>
        <strain evidence="4">bH819</strain>
    </source>
</reference>
<dbReference type="InterPro" id="IPR030395">
    <property type="entry name" value="GP_PDE_dom"/>
</dbReference>
<dbReference type="EMBL" id="FWFD01000004">
    <property type="protein sequence ID" value="SLM84838.1"/>
    <property type="molecule type" value="Genomic_DNA"/>
</dbReference>
<sequence>MSTSHLFKKATKEFFSNCVNYLILFFSINIMLFLAVTLFDFLASLILQSQEIPYISYTNLNVFLHKPLAIIGLLLLLGILILTIFFQFAYLLLGVRQIYQRHFNLVELLKESWVILRKQTVGSFLFFLFYFMLILPFSHEIFNTQLLNKVVIPVFIMDFIETNVLYAVLLGMAGMIVGYIAIRWLFILPLVILGELPTKIAVQQSLALTKHKFWHFMWRMFVLGFISMALKYVVFIMICILQAGLDQLANPYPLIGAMINLSLVQLINVIGGAWTSVLLLFLLLTNPEIIPFMGYGEKIKPRRVAPRWFNRMNLTILVGTGLMVLLFNVLYLNGMTQQTPKIISHRGVDSLENPNGVQNTIPALKETMKLKPDYVEMDIQETKEGQFVTMHDPDLKNLTGVDGAPQQYTLDELTQLTVKEKGLEAKVASFDEYLSTANLGKQKLLIEIKASKLDSSEMMTNFIEKYKADILKNHHEVQSLDYNVVTFLKSKAPEIPVSYILSYNFVFPNTKSNTYTMESTTLNDTFILKAHATKRRVYAWTINDTETMDKMMFLDVDGIITDELTVLKQEIKEFQNSPNYANRIMNYISVIPDDL</sequence>
<dbReference type="InterPro" id="IPR017946">
    <property type="entry name" value="PLC-like_Pdiesterase_TIM-brl"/>
</dbReference>
<keyword evidence="1" id="KW-0812">Transmembrane</keyword>
<feature type="transmembrane region" description="Helical" evidence="1">
    <location>
        <begin position="21"/>
        <end position="47"/>
    </location>
</feature>
<gene>
    <name evidence="3" type="ORF">FM121_02005</name>
</gene>
<organism evidence="3 4">
    <name type="scientific">Vagococcus fluvialis bH819</name>
    <dbReference type="NCBI Taxonomy" id="1255619"/>
    <lineage>
        <taxon>Bacteria</taxon>
        <taxon>Bacillati</taxon>
        <taxon>Bacillota</taxon>
        <taxon>Bacilli</taxon>
        <taxon>Lactobacillales</taxon>
        <taxon>Enterococcaceae</taxon>
        <taxon>Vagococcus</taxon>
    </lineage>
</organism>
<evidence type="ECO:0000259" key="2">
    <source>
        <dbReference type="PROSITE" id="PS51704"/>
    </source>
</evidence>
<accession>A0A1X6WKN6</accession>
<dbReference type="AlphaFoldDB" id="A0A1X6WKN6"/>
<dbReference type="PROSITE" id="PS51704">
    <property type="entry name" value="GP_PDE"/>
    <property type="match status" value="1"/>
</dbReference>
<dbReference type="Pfam" id="PF10110">
    <property type="entry name" value="GPDPase_memb"/>
    <property type="match status" value="1"/>
</dbReference>
<keyword evidence="3" id="KW-0378">Hydrolase</keyword>
<dbReference type="SUPFAM" id="SSF51695">
    <property type="entry name" value="PLC-like phosphodiesterases"/>
    <property type="match status" value="1"/>
</dbReference>
<evidence type="ECO:0000313" key="3">
    <source>
        <dbReference type="EMBL" id="SLM84838.1"/>
    </source>
</evidence>
<feature type="transmembrane region" description="Helical" evidence="1">
    <location>
        <begin position="164"/>
        <end position="186"/>
    </location>
</feature>
<dbReference type="Proteomes" id="UP000195918">
    <property type="component" value="Unassembled WGS sequence"/>
</dbReference>
<feature type="transmembrane region" description="Helical" evidence="1">
    <location>
        <begin position="263"/>
        <end position="284"/>
    </location>
</feature>
<dbReference type="PANTHER" id="PTHR46211:SF8">
    <property type="entry name" value="PHOSPHODIESTERASE"/>
    <property type="match status" value="1"/>
</dbReference>